<proteinExistence type="predicted"/>
<protein>
    <submittedName>
        <fullName evidence="1">Cysteine desulfurase</fullName>
    </submittedName>
</protein>
<sequence>MKKYIYLDHAATTPVSPAVLEVMLPFFSEYSGNASAVYAAGREARKAVEKARKQVAAAIGAEPREILFTSGGSESDNLALKGTAFALKDRGTHIITTAIEHPAVLNTCRWLEKQGFEVTYVQPDSRGWISPEKVMSAVRNNTVLISVMTANNEIGTIEPVAEIGRSAHEKGILFHTDAVQAVGSIPVSVNEWNADLLSLSAHKFYGPKGIGALFIRRGTRIDNLIHGGEQERGLRAGTENVPCIAGLGKAIEEAVNHMDENARKAASLRDRLADGILRNIPGVSINGPEENRLPNNCSMRFERIDGEALLLRLDLAGIAASSGSACTSGSQEISHVLRAVGLTEEEARSSLRLTTGPDNTEAEIDTAVQTISDIVKDLRSLYHG</sequence>
<dbReference type="Proteomes" id="UP000192328">
    <property type="component" value="Unassembled WGS sequence"/>
</dbReference>
<dbReference type="EMBL" id="FWXZ01000001">
    <property type="protein sequence ID" value="SMC38366.1"/>
    <property type="molecule type" value="Genomic_DNA"/>
</dbReference>
<accession>A0AC61PI88</accession>
<reference evidence="1" key="1">
    <citation type="submission" date="2017-04" db="EMBL/GenBank/DDBJ databases">
        <authorList>
            <person name="Varghese N."/>
            <person name="Submissions S."/>
        </authorList>
    </citation>
    <scope>NUCLEOTIDE SEQUENCE</scope>
    <source>
        <strain evidence="1">WTE2008</strain>
    </source>
</reference>
<evidence type="ECO:0000313" key="1">
    <source>
        <dbReference type="EMBL" id="SMC38366.1"/>
    </source>
</evidence>
<evidence type="ECO:0000313" key="2">
    <source>
        <dbReference type="Proteomes" id="UP000192328"/>
    </source>
</evidence>
<comment type="caution">
    <text evidence="1">The sequence shown here is derived from an EMBL/GenBank/DDBJ whole genome shotgun (WGS) entry which is preliminary data.</text>
</comment>
<keyword evidence="2" id="KW-1185">Reference proteome</keyword>
<gene>
    <name evidence="1" type="ORF">SAMN06297397_0463</name>
</gene>
<organism evidence="1 2">
    <name type="scientific">Aristaeella lactis</name>
    <dbReference type="NCBI Taxonomy" id="3046383"/>
    <lineage>
        <taxon>Bacteria</taxon>
        <taxon>Bacillati</taxon>
        <taxon>Bacillota</taxon>
        <taxon>Clostridia</taxon>
        <taxon>Eubacteriales</taxon>
        <taxon>Aristaeellaceae</taxon>
        <taxon>Aristaeella</taxon>
    </lineage>
</organism>
<name>A0AC61PI88_9FIRM</name>